<dbReference type="Pfam" id="PF00083">
    <property type="entry name" value="Sugar_tr"/>
    <property type="match status" value="1"/>
</dbReference>
<accession>A0A9J6ANP9</accession>
<dbReference type="InterPro" id="IPR044775">
    <property type="entry name" value="MFS_ERD6/Tret1-like"/>
</dbReference>
<dbReference type="InterPro" id="IPR005829">
    <property type="entry name" value="Sugar_transporter_CS"/>
</dbReference>
<dbReference type="FunFam" id="1.20.1250.20:FF:000218">
    <property type="entry name" value="facilitated trehalose transporter Tret1"/>
    <property type="match status" value="1"/>
</dbReference>
<keyword evidence="5" id="KW-0762">Sugar transport</keyword>
<dbReference type="PROSITE" id="PS00216">
    <property type="entry name" value="SUGAR_TRANSPORT_1"/>
    <property type="match status" value="1"/>
</dbReference>
<dbReference type="InterPro" id="IPR003663">
    <property type="entry name" value="Sugar/inositol_transpt"/>
</dbReference>
<feature type="transmembrane region" description="Helical" evidence="10">
    <location>
        <begin position="20"/>
        <end position="43"/>
    </location>
</feature>
<evidence type="ECO:0000256" key="10">
    <source>
        <dbReference type="SAM" id="Phobius"/>
    </source>
</evidence>
<dbReference type="SUPFAM" id="SSF103473">
    <property type="entry name" value="MFS general substrate transporter"/>
    <property type="match status" value="1"/>
</dbReference>
<evidence type="ECO:0000259" key="11">
    <source>
        <dbReference type="PROSITE" id="PS50850"/>
    </source>
</evidence>
<feature type="domain" description="Major facilitator superfamily (MFS) profile" evidence="11">
    <location>
        <begin position="26"/>
        <end position="469"/>
    </location>
</feature>
<comment type="similarity">
    <text evidence="2">Belongs to the major facilitator superfamily. Sugar transporter (TC 2.A.1.1) family.</text>
</comment>
<feature type="transmembrane region" description="Helical" evidence="10">
    <location>
        <begin position="445"/>
        <end position="465"/>
    </location>
</feature>
<evidence type="ECO:0000256" key="2">
    <source>
        <dbReference type="ARBA" id="ARBA00010992"/>
    </source>
</evidence>
<dbReference type="PRINTS" id="PR00171">
    <property type="entry name" value="SUGRTRNSPORT"/>
</dbReference>
<keyword evidence="8 10" id="KW-0472">Membrane</keyword>
<keyword evidence="13" id="KW-1185">Reference proteome</keyword>
<feature type="transmembrane region" description="Helical" evidence="10">
    <location>
        <begin position="145"/>
        <end position="163"/>
    </location>
</feature>
<keyword evidence="7 10" id="KW-1133">Transmembrane helix</keyword>
<dbReference type="InterPro" id="IPR005828">
    <property type="entry name" value="MFS_sugar_transport-like"/>
</dbReference>
<proteinExistence type="inferred from homology"/>
<dbReference type="AlphaFoldDB" id="A0A9J6ANP9"/>
<organism evidence="12 13">
    <name type="scientific">Solanum commersonii</name>
    <name type="common">Commerson's wild potato</name>
    <name type="synonym">Commerson's nightshade</name>
    <dbReference type="NCBI Taxonomy" id="4109"/>
    <lineage>
        <taxon>Eukaryota</taxon>
        <taxon>Viridiplantae</taxon>
        <taxon>Streptophyta</taxon>
        <taxon>Embryophyta</taxon>
        <taxon>Tracheophyta</taxon>
        <taxon>Spermatophyta</taxon>
        <taxon>Magnoliopsida</taxon>
        <taxon>eudicotyledons</taxon>
        <taxon>Gunneridae</taxon>
        <taxon>Pentapetalae</taxon>
        <taxon>asterids</taxon>
        <taxon>lamiids</taxon>
        <taxon>Solanales</taxon>
        <taxon>Solanaceae</taxon>
        <taxon>Solanoideae</taxon>
        <taxon>Solaneae</taxon>
        <taxon>Solanum</taxon>
    </lineage>
</organism>
<evidence type="ECO:0000313" key="13">
    <source>
        <dbReference type="Proteomes" id="UP000824120"/>
    </source>
</evidence>
<dbReference type="PANTHER" id="PTHR48021">
    <property type="match status" value="1"/>
</dbReference>
<keyword evidence="3" id="KW-0813">Transport</keyword>
<keyword evidence="4" id="KW-1003">Cell membrane</keyword>
<feature type="transmembrane region" description="Helical" evidence="10">
    <location>
        <begin position="201"/>
        <end position="219"/>
    </location>
</feature>
<dbReference type="GO" id="GO:0005886">
    <property type="term" value="C:plasma membrane"/>
    <property type="evidence" value="ECO:0007669"/>
    <property type="project" value="UniProtKB-SubCell"/>
</dbReference>
<keyword evidence="6 10" id="KW-0812">Transmembrane</keyword>
<feature type="transmembrane region" description="Helical" evidence="10">
    <location>
        <begin position="378"/>
        <end position="404"/>
    </location>
</feature>
<comment type="caution">
    <text evidence="12">The sequence shown here is derived from an EMBL/GenBank/DDBJ whole genome shotgun (WGS) entry which is preliminary data.</text>
</comment>
<evidence type="ECO:0000256" key="7">
    <source>
        <dbReference type="ARBA" id="ARBA00022989"/>
    </source>
</evidence>
<dbReference type="InterPro" id="IPR036259">
    <property type="entry name" value="MFS_trans_sf"/>
</dbReference>
<dbReference type="PANTHER" id="PTHR48021:SF12">
    <property type="entry name" value="SUGAR TRANSPORTER ERD6-LIKE 5 ISOFORM X1"/>
    <property type="match status" value="1"/>
</dbReference>
<dbReference type="Gene3D" id="1.20.1250.20">
    <property type="entry name" value="MFS general substrate transporter like domains"/>
    <property type="match status" value="1"/>
</dbReference>
<comment type="similarity">
    <text evidence="9">Belongs to the major facilitator superfamily. Phosphate:H(+) symporter (TC 2.A.1.9) family.</text>
</comment>
<evidence type="ECO:0000313" key="12">
    <source>
        <dbReference type="EMBL" id="KAG5626230.1"/>
    </source>
</evidence>
<evidence type="ECO:0000256" key="1">
    <source>
        <dbReference type="ARBA" id="ARBA00004651"/>
    </source>
</evidence>
<feature type="transmembrane region" description="Helical" evidence="10">
    <location>
        <begin position="345"/>
        <end position="366"/>
    </location>
</feature>
<evidence type="ECO:0000256" key="9">
    <source>
        <dbReference type="ARBA" id="ARBA00044504"/>
    </source>
</evidence>
<sequence length="484" mass="52149">MEEQLLSSKGNKFPVGTSCSTSVVLSTCVVMCGSLAYGFAVGYTSPVQSGIMADLGLSIAEYSTFGAILTLGGTIGALVSGTIADMVGRKVVYNVDYGSLFHTGMAIYNFCKVSEEGVESVFRVQLTDNFFFCLKSVWWLDIGRFLMGIAAGLLLYVAPIYIAEIAPKSIRGGCTAALAFMVYFGFALMFLIGNILSWRTLAIVGIIPSLVQLIGIFFIPESPRWLAKIGLDKEIEASLQYLRGKNVDISLETAEIKDNVESLTKLSGSRYLDMFDRRYAHSLIVGLGIMILLQSGGTDAISSFASSIFIKAGCSASFATTTMGFIQLPFAAMGIFLLDAAGRRPVLMVASAGTCLGNFLVGVSFLCKDYDQMSQLSATFVLVGILVFAIFFSMGVGGAATTIVSEIFPMNIKGSAGSLAIVCNWFTSWIVTYAFNFLFEWSPSGVFFIFTFFSGLMIPFVAKIVPETKGRTLEEIQASLTLLN</sequence>
<dbReference type="CDD" id="cd17358">
    <property type="entry name" value="MFS_GLUT6_8_Class3_like"/>
    <property type="match status" value="1"/>
</dbReference>
<feature type="transmembrane region" description="Helical" evidence="10">
    <location>
        <begin position="175"/>
        <end position="195"/>
    </location>
</feature>
<feature type="transmembrane region" description="Helical" evidence="10">
    <location>
        <begin position="316"/>
        <end position="338"/>
    </location>
</feature>
<dbReference type="OrthoDB" id="6612291at2759"/>
<dbReference type="InterPro" id="IPR050549">
    <property type="entry name" value="MFS_Trehalose_Transporter"/>
</dbReference>
<name>A0A9J6ANP9_SOLCO</name>
<dbReference type="PROSITE" id="PS50850">
    <property type="entry name" value="MFS"/>
    <property type="match status" value="1"/>
</dbReference>
<dbReference type="GO" id="GO:0051119">
    <property type="term" value="F:sugar transmembrane transporter activity"/>
    <property type="evidence" value="ECO:0007669"/>
    <property type="project" value="InterPro"/>
</dbReference>
<protein>
    <recommendedName>
        <fullName evidence="11">Major facilitator superfamily (MFS) profile domain-containing protein</fullName>
    </recommendedName>
</protein>
<gene>
    <name evidence="12" type="ORF">H5410_011448</name>
</gene>
<evidence type="ECO:0000256" key="4">
    <source>
        <dbReference type="ARBA" id="ARBA00022475"/>
    </source>
</evidence>
<feature type="transmembrane region" description="Helical" evidence="10">
    <location>
        <begin position="416"/>
        <end position="439"/>
    </location>
</feature>
<dbReference type="PROSITE" id="PS00217">
    <property type="entry name" value="SUGAR_TRANSPORT_2"/>
    <property type="match status" value="1"/>
</dbReference>
<feature type="transmembrane region" description="Helical" evidence="10">
    <location>
        <begin position="279"/>
        <end position="296"/>
    </location>
</feature>
<evidence type="ECO:0000256" key="3">
    <source>
        <dbReference type="ARBA" id="ARBA00022448"/>
    </source>
</evidence>
<evidence type="ECO:0000256" key="5">
    <source>
        <dbReference type="ARBA" id="ARBA00022597"/>
    </source>
</evidence>
<reference evidence="12 13" key="1">
    <citation type="submission" date="2020-09" db="EMBL/GenBank/DDBJ databases">
        <title>De no assembly of potato wild relative species, Solanum commersonii.</title>
        <authorList>
            <person name="Cho K."/>
        </authorList>
    </citation>
    <scope>NUCLEOTIDE SEQUENCE [LARGE SCALE GENOMIC DNA]</scope>
    <source>
        <strain evidence="12">LZ3.2</strain>
        <tissue evidence="12">Leaf</tissue>
    </source>
</reference>
<evidence type="ECO:0000256" key="8">
    <source>
        <dbReference type="ARBA" id="ARBA00023136"/>
    </source>
</evidence>
<dbReference type="EMBL" id="JACXVP010000002">
    <property type="protein sequence ID" value="KAG5626230.1"/>
    <property type="molecule type" value="Genomic_DNA"/>
</dbReference>
<dbReference type="InterPro" id="IPR020846">
    <property type="entry name" value="MFS_dom"/>
</dbReference>
<comment type="subcellular location">
    <subcellularLocation>
        <location evidence="1">Cell membrane</location>
        <topology evidence="1">Multi-pass membrane protein</topology>
    </subcellularLocation>
</comment>
<dbReference type="Proteomes" id="UP000824120">
    <property type="component" value="Chromosome 2"/>
</dbReference>
<evidence type="ECO:0000256" key="6">
    <source>
        <dbReference type="ARBA" id="ARBA00022692"/>
    </source>
</evidence>
<feature type="transmembrane region" description="Helical" evidence="10">
    <location>
        <begin position="64"/>
        <end position="84"/>
    </location>
</feature>